<evidence type="ECO:0000256" key="3">
    <source>
        <dbReference type="ARBA" id="ARBA00022723"/>
    </source>
</evidence>
<dbReference type="PANTHER" id="PTHR40942:SF4">
    <property type="entry name" value="CYTOCHROME C5"/>
    <property type="match status" value="1"/>
</dbReference>
<evidence type="ECO:0000313" key="9">
    <source>
        <dbReference type="Proteomes" id="UP000744555"/>
    </source>
</evidence>
<dbReference type="SUPFAM" id="SSF46626">
    <property type="entry name" value="Cytochrome c"/>
    <property type="match status" value="1"/>
</dbReference>
<dbReference type="PROSITE" id="PS51007">
    <property type="entry name" value="CYTC"/>
    <property type="match status" value="1"/>
</dbReference>
<proteinExistence type="predicted"/>
<evidence type="ECO:0000256" key="6">
    <source>
        <dbReference type="PROSITE-ProRule" id="PRU00433"/>
    </source>
</evidence>
<evidence type="ECO:0000256" key="5">
    <source>
        <dbReference type="ARBA" id="ARBA00023004"/>
    </source>
</evidence>
<evidence type="ECO:0000256" key="4">
    <source>
        <dbReference type="ARBA" id="ARBA00022982"/>
    </source>
</evidence>
<keyword evidence="2 6" id="KW-0349">Heme</keyword>
<accession>A0ABR7S468</accession>
<dbReference type="EMBL" id="LZEU01000001">
    <property type="protein sequence ID" value="MBC9252372.1"/>
    <property type="molecule type" value="Genomic_DNA"/>
</dbReference>
<evidence type="ECO:0000313" key="8">
    <source>
        <dbReference type="EMBL" id="MBC9252372.1"/>
    </source>
</evidence>
<gene>
    <name evidence="8" type="ORF">A9179_19035</name>
</gene>
<dbReference type="Proteomes" id="UP000744555">
    <property type="component" value="Unassembled WGS sequence"/>
</dbReference>
<evidence type="ECO:0000256" key="1">
    <source>
        <dbReference type="ARBA" id="ARBA00022448"/>
    </source>
</evidence>
<dbReference type="Gene3D" id="1.10.760.10">
    <property type="entry name" value="Cytochrome c-like domain"/>
    <property type="match status" value="1"/>
</dbReference>
<comment type="caution">
    <text evidence="8">The sequence shown here is derived from an EMBL/GenBank/DDBJ whole genome shotgun (WGS) entry which is preliminary data.</text>
</comment>
<dbReference type="Pfam" id="PF13442">
    <property type="entry name" value="Cytochrome_CBB3"/>
    <property type="match status" value="1"/>
</dbReference>
<dbReference type="InterPro" id="IPR002323">
    <property type="entry name" value="Cyt_CIE"/>
</dbReference>
<name>A0ABR7S468_AQUAC</name>
<keyword evidence="1" id="KW-0813">Transport</keyword>
<keyword evidence="9" id="KW-1185">Reference proteome</keyword>
<dbReference type="RefSeq" id="WP_187807837.1">
    <property type="nucleotide sequence ID" value="NZ_LZEU01000001.1"/>
</dbReference>
<keyword evidence="5 6" id="KW-0408">Iron</keyword>
<dbReference type="InterPro" id="IPR036909">
    <property type="entry name" value="Cyt_c-like_dom_sf"/>
</dbReference>
<evidence type="ECO:0000259" key="7">
    <source>
        <dbReference type="PROSITE" id="PS51007"/>
    </source>
</evidence>
<keyword evidence="3 6" id="KW-0479">Metal-binding</keyword>
<dbReference type="InterPro" id="IPR009056">
    <property type="entry name" value="Cyt_c-like_dom"/>
</dbReference>
<feature type="domain" description="Cytochrome c" evidence="7">
    <location>
        <begin position="29"/>
        <end position="109"/>
    </location>
</feature>
<keyword evidence="4" id="KW-0249">Electron transport</keyword>
<reference evidence="8 9" key="1">
    <citation type="submission" date="2016-06" db="EMBL/GenBank/DDBJ databases">
        <authorList>
            <person name="Ramos C."/>
            <person name="Pintado A."/>
            <person name="Crespo-Gomez J.I."/>
        </authorList>
    </citation>
    <scope>NUCLEOTIDE SEQUENCE [LARGE SCALE GENOMIC DNA]</scope>
    <source>
        <strain evidence="8 9">AVO110</strain>
    </source>
</reference>
<protein>
    <submittedName>
        <fullName evidence="8">Cytochrome C</fullName>
    </submittedName>
</protein>
<organism evidence="8 9">
    <name type="scientific">Aquipseudomonas alcaligenes</name>
    <name type="common">Pseudomonas alcaligenes</name>
    <dbReference type="NCBI Taxonomy" id="43263"/>
    <lineage>
        <taxon>Bacteria</taxon>
        <taxon>Pseudomonadati</taxon>
        <taxon>Pseudomonadota</taxon>
        <taxon>Gammaproteobacteria</taxon>
        <taxon>Pseudomonadales</taxon>
        <taxon>Pseudomonadaceae</taxon>
        <taxon>Aquipseudomonas</taxon>
    </lineage>
</organism>
<evidence type="ECO:0000256" key="2">
    <source>
        <dbReference type="ARBA" id="ARBA00022617"/>
    </source>
</evidence>
<dbReference type="PANTHER" id="PTHR40942">
    <property type="match status" value="1"/>
</dbReference>
<sequence>MLLGLGVLLAGCGGEDSPQARAAAAQRMPEDAALAQLYGASCKQCHANPGAGAPLTGDAEAWAPRLEKGMDTLLEHSINGFQAMPPLGLCMQCSEADFRALIGFMAAQPQPAEGH</sequence>
<dbReference type="PRINTS" id="PR00607">
    <property type="entry name" value="CYTCHROMECIE"/>
</dbReference>